<reference evidence="1" key="1">
    <citation type="submission" date="2014-09" db="EMBL/GenBank/DDBJ databases">
        <authorList>
            <person name="Magalhaes I.L.F."/>
            <person name="Oliveira U."/>
            <person name="Santos F.R."/>
            <person name="Vidigal T.H.D.A."/>
            <person name="Brescovit A.D."/>
            <person name="Santos A.J."/>
        </authorList>
    </citation>
    <scope>NUCLEOTIDE SEQUENCE</scope>
    <source>
        <tissue evidence="1">Shoot tissue taken approximately 20 cm above the soil surface</tissue>
    </source>
</reference>
<accession>A0A0A9HJ65</accession>
<protein>
    <submittedName>
        <fullName evidence="1">Uncharacterized protein</fullName>
    </submittedName>
</protein>
<dbReference type="EMBL" id="GBRH01162990">
    <property type="protein sequence ID" value="JAE34906.1"/>
    <property type="molecule type" value="Transcribed_RNA"/>
</dbReference>
<dbReference type="AlphaFoldDB" id="A0A0A9HJ65"/>
<organism evidence="1">
    <name type="scientific">Arundo donax</name>
    <name type="common">Giant reed</name>
    <name type="synonym">Donax arundinaceus</name>
    <dbReference type="NCBI Taxonomy" id="35708"/>
    <lineage>
        <taxon>Eukaryota</taxon>
        <taxon>Viridiplantae</taxon>
        <taxon>Streptophyta</taxon>
        <taxon>Embryophyta</taxon>
        <taxon>Tracheophyta</taxon>
        <taxon>Spermatophyta</taxon>
        <taxon>Magnoliopsida</taxon>
        <taxon>Liliopsida</taxon>
        <taxon>Poales</taxon>
        <taxon>Poaceae</taxon>
        <taxon>PACMAD clade</taxon>
        <taxon>Arundinoideae</taxon>
        <taxon>Arundineae</taxon>
        <taxon>Arundo</taxon>
    </lineage>
</organism>
<reference evidence="1" key="2">
    <citation type="journal article" date="2015" name="Data Brief">
        <title>Shoot transcriptome of the giant reed, Arundo donax.</title>
        <authorList>
            <person name="Barrero R.A."/>
            <person name="Guerrero F.D."/>
            <person name="Moolhuijzen P."/>
            <person name="Goolsby J.A."/>
            <person name="Tidwell J."/>
            <person name="Bellgard S.E."/>
            <person name="Bellgard M.I."/>
        </authorList>
    </citation>
    <scope>NUCLEOTIDE SEQUENCE</scope>
    <source>
        <tissue evidence="1">Shoot tissue taken approximately 20 cm above the soil surface</tissue>
    </source>
</reference>
<evidence type="ECO:0000313" key="1">
    <source>
        <dbReference type="EMBL" id="JAE34906.1"/>
    </source>
</evidence>
<name>A0A0A9HJ65_ARUDO</name>
<sequence>MPPADRFVQGAHAVFDEMCNKDGMSVHFVHELKCCSVDRAIIVVREGIGDAHPMLDNIAP</sequence>
<proteinExistence type="predicted"/>